<dbReference type="Gene3D" id="3.40.50.2000">
    <property type="entry name" value="Glycogen Phosphorylase B"/>
    <property type="match status" value="2"/>
</dbReference>
<evidence type="ECO:0000256" key="1">
    <source>
        <dbReference type="ARBA" id="ARBA00009995"/>
    </source>
</evidence>
<dbReference type="GO" id="GO:0035251">
    <property type="term" value="F:UDP-glucosyltransferase activity"/>
    <property type="evidence" value="ECO:0007669"/>
    <property type="project" value="TreeGrafter"/>
</dbReference>
<evidence type="ECO:0000313" key="3">
    <source>
        <dbReference type="Proteomes" id="UP000243459"/>
    </source>
</evidence>
<dbReference type="SUPFAM" id="SSF53756">
    <property type="entry name" value="UDP-Glycosyltransferase/glycogen phosphorylase"/>
    <property type="match status" value="1"/>
</dbReference>
<keyword evidence="3" id="KW-1185">Reference proteome</keyword>
<name>A0A5P1FMU1_ASPOF</name>
<dbReference type="Proteomes" id="UP000243459">
    <property type="component" value="Chromosome 1"/>
</dbReference>
<gene>
    <name evidence="2" type="ORF">A4U43_C01F7500</name>
</gene>
<comment type="similarity">
    <text evidence="1">Belongs to the UDP-glycosyltransferase family.</text>
</comment>
<evidence type="ECO:0008006" key="4">
    <source>
        <dbReference type="Google" id="ProtNLM"/>
    </source>
</evidence>
<protein>
    <recommendedName>
        <fullName evidence="4">UDP-glycosyltransferases domain-containing protein</fullName>
    </recommendedName>
</protein>
<dbReference type="OMA" id="CELEAEY"/>
<dbReference type="AlphaFoldDB" id="A0A5P1FMU1"/>
<sequence>MTDAALEKFYNLIQLLQQPLRQLIVDHRPDFLVADELYPWTSDLAISLNIPRVVFNVTSHFTISILDQVEQMMTKYSRDDDKPFVVHEIEITKAELPKVFHYPKIALDMFREASDKSYGVLLNSFDELAPEYVERLKTDGKSRVWNVGPVSLRHWKEADVDGNDDKGIKAWLDDKKDRSVLYIAFGSECVFSDDQLREIGLALEGSGRAFIWVVLGTGVSAIEQGVKRSIFPEQKEVVKAEAVKRAVDRVMGEGREAAEIRSRAEKYKKISRSVVEEGGSSYVNLTCMIQELTKVAREKKRETSC</sequence>
<dbReference type="PANTHER" id="PTHR48047:SF19">
    <property type="entry name" value="GLYCOSYLTRANSFERASE"/>
    <property type="match status" value="1"/>
</dbReference>
<dbReference type="EMBL" id="CM007381">
    <property type="protein sequence ID" value="ONK79548.1"/>
    <property type="molecule type" value="Genomic_DNA"/>
</dbReference>
<accession>A0A5P1FMU1</accession>
<evidence type="ECO:0000313" key="2">
    <source>
        <dbReference type="EMBL" id="ONK79548.1"/>
    </source>
</evidence>
<proteinExistence type="inferred from homology"/>
<organism evidence="2 3">
    <name type="scientific">Asparagus officinalis</name>
    <name type="common">Garden asparagus</name>
    <dbReference type="NCBI Taxonomy" id="4686"/>
    <lineage>
        <taxon>Eukaryota</taxon>
        <taxon>Viridiplantae</taxon>
        <taxon>Streptophyta</taxon>
        <taxon>Embryophyta</taxon>
        <taxon>Tracheophyta</taxon>
        <taxon>Spermatophyta</taxon>
        <taxon>Magnoliopsida</taxon>
        <taxon>Liliopsida</taxon>
        <taxon>Asparagales</taxon>
        <taxon>Asparagaceae</taxon>
        <taxon>Asparagoideae</taxon>
        <taxon>Asparagus</taxon>
    </lineage>
</organism>
<reference evidence="3" key="1">
    <citation type="journal article" date="2017" name="Nat. Commun.">
        <title>The asparagus genome sheds light on the origin and evolution of a young Y chromosome.</title>
        <authorList>
            <person name="Harkess A."/>
            <person name="Zhou J."/>
            <person name="Xu C."/>
            <person name="Bowers J.E."/>
            <person name="Van der Hulst R."/>
            <person name="Ayyampalayam S."/>
            <person name="Mercati F."/>
            <person name="Riccardi P."/>
            <person name="McKain M.R."/>
            <person name="Kakrana A."/>
            <person name="Tang H."/>
            <person name="Ray J."/>
            <person name="Groenendijk J."/>
            <person name="Arikit S."/>
            <person name="Mathioni S.M."/>
            <person name="Nakano M."/>
            <person name="Shan H."/>
            <person name="Telgmann-Rauber A."/>
            <person name="Kanno A."/>
            <person name="Yue Z."/>
            <person name="Chen H."/>
            <person name="Li W."/>
            <person name="Chen Y."/>
            <person name="Xu X."/>
            <person name="Zhang Y."/>
            <person name="Luo S."/>
            <person name="Chen H."/>
            <person name="Gao J."/>
            <person name="Mao Z."/>
            <person name="Pires J.C."/>
            <person name="Luo M."/>
            <person name="Kudrna D."/>
            <person name="Wing R.A."/>
            <person name="Meyers B.C."/>
            <person name="Yi K."/>
            <person name="Kong H."/>
            <person name="Lavrijsen P."/>
            <person name="Sunseri F."/>
            <person name="Falavigna A."/>
            <person name="Ye Y."/>
            <person name="Leebens-Mack J.H."/>
            <person name="Chen G."/>
        </authorList>
    </citation>
    <scope>NUCLEOTIDE SEQUENCE [LARGE SCALE GENOMIC DNA]</scope>
    <source>
        <strain evidence="3">cv. DH0086</strain>
    </source>
</reference>
<dbReference type="Gramene" id="ONK79548">
    <property type="protein sequence ID" value="ONK79548"/>
    <property type="gene ID" value="A4U43_C01F7500"/>
</dbReference>
<dbReference type="PANTHER" id="PTHR48047">
    <property type="entry name" value="GLYCOSYLTRANSFERASE"/>
    <property type="match status" value="1"/>
</dbReference>